<dbReference type="Proteomes" id="UP000011554">
    <property type="component" value="Unassembled WGS sequence"/>
</dbReference>
<name>M0AI94_NATA1</name>
<accession>M0AI94</accession>
<dbReference type="eggNOG" id="arCOG02708">
    <property type="taxonomic scope" value="Archaea"/>
</dbReference>
<sequence>MGKKMIEKLRLTTRFVDDQDEALRFYTEKLGLVKKADEPFGPDNRWVTVAPEQDETVEIVLELPDWSEDEEEVDRRAAMVGEQPALAFTVDDCHTTYETLRERGVEFTTEPQEQPYGIEAVARDLYGNGVVLVERSPEAA</sequence>
<dbReference type="PATRIC" id="fig|29540.5.peg.4234"/>
<dbReference type="EMBL" id="AOIO01000049">
    <property type="protein sequence ID" value="ELY97098.1"/>
    <property type="molecule type" value="Genomic_DNA"/>
</dbReference>
<dbReference type="PANTHER" id="PTHR36437:SF2">
    <property type="entry name" value="GLYOXALASE_BLEOMYCIN RESISTANCE PROTEIN_DIOXYGENASE"/>
    <property type="match status" value="1"/>
</dbReference>
<dbReference type="PROSITE" id="PS51819">
    <property type="entry name" value="VOC"/>
    <property type="match status" value="1"/>
</dbReference>
<evidence type="ECO:0000313" key="3">
    <source>
        <dbReference type="Proteomes" id="UP000011554"/>
    </source>
</evidence>
<dbReference type="PANTHER" id="PTHR36437">
    <property type="entry name" value="GLYOXALASE/BLEOMYCIN RESISTANCE PROTEIN/DIOXYGENASE"/>
    <property type="match status" value="1"/>
</dbReference>
<dbReference type="STRING" id="29540.C481_20946"/>
<dbReference type="Gene3D" id="3.10.180.10">
    <property type="entry name" value="2,3-Dihydroxybiphenyl 1,2-Dioxygenase, domain 1"/>
    <property type="match status" value="1"/>
</dbReference>
<comment type="caution">
    <text evidence="2">The sequence shown here is derived from an EMBL/GenBank/DDBJ whole genome shotgun (WGS) entry which is preliminary data.</text>
</comment>
<dbReference type="InterPro" id="IPR037523">
    <property type="entry name" value="VOC_core"/>
</dbReference>
<feature type="domain" description="VOC" evidence="1">
    <location>
        <begin position="8"/>
        <end position="135"/>
    </location>
</feature>
<proteinExistence type="predicted"/>
<dbReference type="SUPFAM" id="SSF54593">
    <property type="entry name" value="Glyoxalase/Bleomycin resistance protein/Dihydroxybiphenyl dioxygenase"/>
    <property type="match status" value="1"/>
</dbReference>
<reference evidence="2 3" key="1">
    <citation type="journal article" date="2014" name="PLoS Genet.">
        <title>Phylogenetically driven sequencing of extremely halophilic archaea reveals strategies for static and dynamic osmo-response.</title>
        <authorList>
            <person name="Becker E.A."/>
            <person name="Seitzer P.M."/>
            <person name="Tritt A."/>
            <person name="Larsen D."/>
            <person name="Krusor M."/>
            <person name="Yao A.I."/>
            <person name="Wu D."/>
            <person name="Madern D."/>
            <person name="Eisen J.A."/>
            <person name="Darling A.E."/>
            <person name="Facciotti M.T."/>
        </authorList>
    </citation>
    <scope>NUCLEOTIDE SEQUENCE [LARGE SCALE GENOMIC DNA]</scope>
    <source>
        <strain evidence="2 3">DSM 12278</strain>
    </source>
</reference>
<gene>
    <name evidence="2" type="ORF">C481_20946</name>
</gene>
<dbReference type="InterPro" id="IPR029068">
    <property type="entry name" value="Glyas_Bleomycin-R_OHBP_Dase"/>
</dbReference>
<protein>
    <submittedName>
        <fullName evidence="2">Glyoxalase</fullName>
    </submittedName>
</protein>
<dbReference type="Pfam" id="PF00903">
    <property type="entry name" value="Glyoxalase"/>
    <property type="match status" value="1"/>
</dbReference>
<dbReference type="AlphaFoldDB" id="M0AI94"/>
<evidence type="ECO:0000313" key="2">
    <source>
        <dbReference type="EMBL" id="ELY97098.1"/>
    </source>
</evidence>
<dbReference type="InterPro" id="IPR004360">
    <property type="entry name" value="Glyas_Fos-R_dOase_dom"/>
</dbReference>
<dbReference type="RefSeq" id="WP_006111317.1">
    <property type="nucleotide sequence ID" value="NZ_AOIO01000049.1"/>
</dbReference>
<keyword evidence="3" id="KW-1185">Reference proteome</keyword>
<evidence type="ECO:0000259" key="1">
    <source>
        <dbReference type="PROSITE" id="PS51819"/>
    </source>
</evidence>
<organism evidence="2 3">
    <name type="scientific">Natrialba asiatica (strain ATCC 700177 / DSM 12278 / JCM 9576 / FERM P-10747 / NBRC 102637 / 172P1)</name>
    <dbReference type="NCBI Taxonomy" id="29540"/>
    <lineage>
        <taxon>Archaea</taxon>
        <taxon>Methanobacteriati</taxon>
        <taxon>Methanobacteriota</taxon>
        <taxon>Stenosarchaea group</taxon>
        <taxon>Halobacteria</taxon>
        <taxon>Halobacteriales</taxon>
        <taxon>Natrialbaceae</taxon>
        <taxon>Natrialba</taxon>
    </lineage>
</organism>